<dbReference type="Proteomes" id="UP000316292">
    <property type="component" value="Unassembled WGS sequence"/>
</dbReference>
<comment type="caution">
    <text evidence="1">The sequence shown here is derived from an EMBL/GenBank/DDBJ whole genome shotgun (WGS) entry which is preliminary data.</text>
</comment>
<sequence>MDVLAGTHTKGLPPRDEILALLHEHTETPGLRKHALAVEAAMRAYARRFGENPDVWGATGLIHDFDYEKHPTPEEHPRFGCAILRERGFPDPVIEAILGHAAYTGTPRTTPLARALFASDELCGMITATALVQPGKTLAEVTPDSVLRKMKSKSFARSVNRDEIEQGARELGVPLEEHVAFVLAALQAEAEALGL</sequence>
<dbReference type="EMBL" id="VBOR01000055">
    <property type="protein sequence ID" value="TMQ49607.1"/>
    <property type="molecule type" value="Genomic_DNA"/>
</dbReference>
<evidence type="ECO:0000313" key="1">
    <source>
        <dbReference type="EMBL" id="TMQ49607.1"/>
    </source>
</evidence>
<dbReference type="PANTHER" id="PTHR38659:SF1">
    <property type="entry name" value="METAL DEPENDENT PHOSPHOHYDROLASE"/>
    <property type="match status" value="1"/>
</dbReference>
<dbReference type="CDD" id="cd00077">
    <property type="entry name" value="HDc"/>
    <property type="match status" value="1"/>
</dbReference>
<dbReference type="SUPFAM" id="SSF109604">
    <property type="entry name" value="HD-domain/PDEase-like"/>
    <property type="match status" value="1"/>
</dbReference>
<dbReference type="NCBIfam" id="TIGR00277">
    <property type="entry name" value="HDIG"/>
    <property type="match status" value="1"/>
</dbReference>
<accession>A0A538SE00</accession>
<gene>
    <name evidence="1" type="ORF">E6K71_04435</name>
</gene>
<dbReference type="PANTHER" id="PTHR38659">
    <property type="entry name" value="METAL-DEPENDENT PHOSPHOHYDROLASE"/>
    <property type="match status" value="1"/>
</dbReference>
<dbReference type="InterPro" id="IPR003607">
    <property type="entry name" value="HD/PDEase_dom"/>
</dbReference>
<dbReference type="AlphaFoldDB" id="A0A538SE00"/>
<proteinExistence type="predicted"/>
<dbReference type="Gene3D" id="1.10.3210.10">
    <property type="entry name" value="Hypothetical protein af1432"/>
    <property type="match status" value="1"/>
</dbReference>
<dbReference type="InterPro" id="IPR006675">
    <property type="entry name" value="HDIG_dom"/>
</dbReference>
<protein>
    <submittedName>
        <fullName evidence="1">HDIG domain-containing protein</fullName>
    </submittedName>
</protein>
<organism evidence="1 2">
    <name type="scientific">Eiseniibacteriota bacterium</name>
    <dbReference type="NCBI Taxonomy" id="2212470"/>
    <lineage>
        <taxon>Bacteria</taxon>
        <taxon>Candidatus Eiseniibacteriota</taxon>
    </lineage>
</organism>
<name>A0A538SE00_UNCEI</name>
<reference evidence="1 2" key="1">
    <citation type="journal article" date="2019" name="Nat. Microbiol.">
        <title>Mediterranean grassland soil C-N compound turnover is dependent on rainfall and depth, and is mediated by genomically divergent microorganisms.</title>
        <authorList>
            <person name="Diamond S."/>
            <person name="Andeer P.F."/>
            <person name="Li Z."/>
            <person name="Crits-Christoph A."/>
            <person name="Burstein D."/>
            <person name="Anantharaman K."/>
            <person name="Lane K.R."/>
            <person name="Thomas B.C."/>
            <person name="Pan C."/>
            <person name="Northen T.R."/>
            <person name="Banfield J.F."/>
        </authorList>
    </citation>
    <scope>NUCLEOTIDE SEQUENCE [LARGE SCALE GENOMIC DNA]</scope>
    <source>
        <strain evidence="1">WS_1</strain>
    </source>
</reference>
<evidence type="ECO:0000313" key="2">
    <source>
        <dbReference type="Proteomes" id="UP000316292"/>
    </source>
</evidence>